<reference evidence="2" key="1">
    <citation type="submission" date="2017-07" db="EMBL/GenBank/DDBJ databases">
        <title>Taro Niue Genome Assembly and Annotation.</title>
        <authorList>
            <person name="Atibalentja N."/>
            <person name="Keating K."/>
            <person name="Fields C.J."/>
        </authorList>
    </citation>
    <scope>NUCLEOTIDE SEQUENCE</scope>
    <source>
        <strain evidence="2">Niue_2</strain>
        <tissue evidence="2">Leaf</tissue>
    </source>
</reference>
<gene>
    <name evidence="2" type="ORF">Taro_004508</name>
</gene>
<accession>A0A843TRU7</accession>
<organism evidence="2 3">
    <name type="scientific">Colocasia esculenta</name>
    <name type="common">Wild taro</name>
    <name type="synonym">Arum esculentum</name>
    <dbReference type="NCBI Taxonomy" id="4460"/>
    <lineage>
        <taxon>Eukaryota</taxon>
        <taxon>Viridiplantae</taxon>
        <taxon>Streptophyta</taxon>
        <taxon>Embryophyta</taxon>
        <taxon>Tracheophyta</taxon>
        <taxon>Spermatophyta</taxon>
        <taxon>Magnoliopsida</taxon>
        <taxon>Liliopsida</taxon>
        <taxon>Araceae</taxon>
        <taxon>Aroideae</taxon>
        <taxon>Colocasieae</taxon>
        <taxon>Colocasia</taxon>
    </lineage>
</organism>
<evidence type="ECO:0000256" key="1">
    <source>
        <dbReference type="SAM" id="SignalP"/>
    </source>
</evidence>
<comment type="caution">
    <text evidence="2">The sequence shown here is derived from an EMBL/GenBank/DDBJ whole genome shotgun (WGS) entry which is preliminary data.</text>
</comment>
<evidence type="ECO:0000313" key="2">
    <source>
        <dbReference type="EMBL" id="MQL72173.1"/>
    </source>
</evidence>
<protein>
    <submittedName>
        <fullName evidence="2">Uncharacterized protein</fullName>
    </submittedName>
</protein>
<sequence length="134" mass="14324">MCRVVNATALGVTFLLPPLSVDVCMHAKCRALGGLLTSSLGRQRSPRSRSCRNGVARRDPNRCAVFKNPSRTEQGKLCSARGSCYAGGASALVILMKRVAHEMGMFDPFVVCPGVGTVVTAVVACVTCRLRFHL</sequence>
<keyword evidence="3" id="KW-1185">Reference proteome</keyword>
<feature type="signal peptide" evidence="1">
    <location>
        <begin position="1"/>
        <end position="22"/>
    </location>
</feature>
<dbReference type="Proteomes" id="UP000652761">
    <property type="component" value="Unassembled WGS sequence"/>
</dbReference>
<dbReference type="EMBL" id="NMUH01000122">
    <property type="protein sequence ID" value="MQL72173.1"/>
    <property type="molecule type" value="Genomic_DNA"/>
</dbReference>
<dbReference type="AlphaFoldDB" id="A0A843TRU7"/>
<feature type="chain" id="PRO_5033050291" evidence="1">
    <location>
        <begin position="23"/>
        <end position="134"/>
    </location>
</feature>
<keyword evidence="1" id="KW-0732">Signal</keyword>
<proteinExistence type="predicted"/>
<name>A0A843TRU7_COLES</name>
<evidence type="ECO:0000313" key="3">
    <source>
        <dbReference type="Proteomes" id="UP000652761"/>
    </source>
</evidence>